<protein>
    <submittedName>
        <fullName evidence="2">SusC/RagA family TonB-linked outer membrane protein</fullName>
    </submittedName>
</protein>
<organism evidence="2 3">
    <name type="scientific">Ravibacter arvi</name>
    <dbReference type="NCBI Taxonomy" id="2051041"/>
    <lineage>
        <taxon>Bacteria</taxon>
        <taxon>Pseudomonadati</taxon>
        <taxon>Bacteroidota</taxon>
        <taxon>Cytophagia</taxon>
        <taxon>Cytophagales</taxon>
        <taxon>Spirosomataceae</taxon>
        <taxon>Ravibacter</taxon>
    </lineage>
</organism>
<dbReference type="InterPro" id="IPR012910">
    <property type="entry name" value="Plug_dom"/>
</dbReference>
<dbReference type="InterPro" id="IPR023996">
    <property type="entry name" value="TonB-dep_OMP_SusC/RagA"/>
</dbReference>
<gene>
    <name evidence="2" type="ORF">GCM10023091_28560</name>
</gene>
<accession>A0ABP8M116</accession>
<dbReference type="Proteomes" id="UP001501508">
    <property type="component" value="Unassembled WGS sequence"/>
</dbReference>
<dbReference type="NCBIfam" id="TIGR04056">
    <property type="entry name" value="OMP_RagA_SusC"/>
    <property type="match status" value="1"/>
</dbReference>
<feature type="domain" description="TonB-dependent receptor plug" evidence="1">
    <location>
        <begin position="108"/>
        <end position="197"/>
    </location>
</feature>
<reference evidence="3" key="1">
    <citation type="journal article" date="2019" name="Int. J. Syst. Evol. Microbiol.">
        <title>The Global Catalogue of Microorganisms (GCM) 10K type strain sequencing project: providing services to taxonomists for standard genome sequencing and annotation.</title>
        <authorList>
            <consortium name="The Broad Institute Genomics Platform"/>
            <consortium name="The Broad Institute Genome Sequencing Center for Infectious Disease"/>
            <person name="Wu L."/>
            <person name="Ma J."/>
        </authorList>
    </citation>
    <scope>NUCLEOTIDE SEQUENCE [LARGE SCALE GENOMIC DNA]</scope>
    <source>
        <strain evidence="3">JCM 31920</strain>
    </source>
</reference>
<evidence type="ECO:0000313" key="3">
    <source>
        <dbReference type="Proteomes" id="UP001501508"/>
    </source>
</evidence>
<keyword evidence="3" id="KW-1185">Reference proteome</keyword>
<proteinExistence type="predicted"/>
<dbReference type="Pfam" id="PF07715">
    <property type="entry name" value="Plug"/>
    <property type="match status" value="1"/>
</dbReference>
<evidence type="ECO:0000313" key="2">
    <source>
        <dbReference type="EMBL" id="GAA4442208.1"/>
    </source>
</evidence>
<dbReference type="InterPro" id="IPR008969">
    <property type="entry name" value="CarboxyPept-like_regulatory"/>
</dbReference>
<name>A0ABP8M116_9BACT</name>
<dbReference type="Gene3D" id="2.170.130.10">
    <property type="entry name" value="TonB-dependent receptor, plug domain"/>
    <property type="match status" value="1"/>
</dbReference>
<sequence length="983" mass="109814">MLLLWPLLSPAQPTPRLQAVVHGENGKPVEGAMIYANEGVDVVKTGANGEFYFKAAVTGNLLVEAPGYEAGVFEPADYSMGQTLILKKASFLSGEKDKVRLAFGTAKKAEVVNAVSVLNPSQLRRYDNTQNLASALTGMLPGVLGSANIRGIGDALFIVDGLPRDISTLNLAEVEQISVLKDINSAILYGNDAVNGVVLVTTKRGEAYKRQINAQAFYGISRPSELPEYLSSADYMQLYNEARLNDGLGTQYSPDLIEKYRSGNPYRYPSVDYYSGEYLKSLRPFSRATVDFSGGNSVATYYSNIGWSQTGSLYNFGEGKGAKSNVFNIRGNVDLKINSWIKSALDAVVVLNNSNGPRSNYWQDAAVLRPNLFSPLLPISMMDPENAVLKQRKNDIDGMYLLGGTTNYPANPLATAWSGGANENIQRTFSFNNRIDFDLGRAVQGLAFHTNFSFDYFTRYDQFIENKYSVYEPVWDETQDRIVNLKQFGEDVRSGTQNVGNASYRRRIGFYGLLDYNRTFNEVHTVTGSVLGFLAHDKAQDSFQGNKNANLGLRLTYGYLNKYLVDFSSAYVNSVKLAAGNRTAFSPSLGLAWVVSNEDFMASASAVNFLKLRLSAGEMNSDAGISGFYYYDDRYTTSASYSWYEGTRTRSETIPINSGNPLLSFEKRREVNFGIEAVLFDRQLSVEANLFASTYSDLITRPQSIYPTYFTNYIPFRNFGKNAYKGAELGLSYQRRFGDFHITFGANALYSTSKVKKRDELYVNSYRYRTGKPVEARYGLVADGFFSSQADIENHAIQAFGRVKPGDIKYVDQNNDGVIDANDEKYIGRWQSPFSYGLNLKVSYKNLTLFARGNGRTGAQGMLSSDYYWADGDDKYSSYVLNRWTEATKATATYPRLSSIANTNNYRNSTFWQYSDNYFTLDRIQLTCDIPVNLSNKLTVKQLSVFADASNLATLSKNRRILERNIGFEPQFRSFSIGLNAWF</sequence>
<dbReference type="EMBL" id="BAABEY010000026">
    <property type="protein sequence ID" value="GAA4442208.1"/>
    <property type="molecule type" value="Genomic_DNA"/>
</dbReference>
<dbReference type="SUPFAM" id="SSF49464">
    <property type="entry name" value="Carboxypeptidase regulatory domain-like"/>
    <property type="match status" value="1"/>
</dbReference>
<dbReference type="InterPro" id="IPR037066">
    <property type="entry name" value="Plug_dom_sf"/>
</dbReference>
<evidence type="ECO:0000259" key="1">
    <source>
        <dbReference type="Pfam" id="PF07715"/>
    </source>
</evidence>
<dbReference type="SUPFAM" id="SSF56935">
    <property type="entry name" value="Porins"/>
    <property type="match status" value="1"/>
</dbReference>
<comment type="caution">
    <text evidence="2">The sequence shown here is derived from an EMBL/GenBank/DDBJ whole genome shotgun (WGS) entry which is preliminary data.</text>
</comment>